<keyword evidence="1 3" id="KW-0597">Phosphoprotein</keyword>
<feature type="compositionally biased region" description="Basic and acidic residues" evidence="4">
    <location>
        <begin position="1345"/>
        <end position="1354"/>
    </location>
</feature>
<sequence>MENSILPAVRVPTVSAVEGEDGDEGLGTPIVDLPPSEKFGFAFPDNPIIMPVLPGNAYTSPAEMEPSEPEMSEAESQESHNSPPMTGGKDSADRTPTNETPNSNPTPVPSPSPPRLSRAFSMPLPSQLGHLKNPHRTPLENAVRDAYFVPPSPLALAELPNTRLQELSIELADSVEMVIQTLLQVSPPHLLDPAKEQFSACSLSVPSPSISAMLTAMKNLNYMSANMSTLADDLRTLPSLSTEQETSSPRSSVQNDFDIGELLQSVGDSLSGTAAQAGVELVLYHADVGMKHVSVRGDECGISYALSHIIRQILNTAQSGDTLEVGLAISIAVRESVSRTHSSNDESRSLSRASSVPDYDGPLHCTFDVGHKFASTDAAYAMENNPHITAGSSLFRPKPRLDTVLFRRLIQRIGGTVEEDLEPRMFAPGRSCELSVLLEPGSAEIVSRPPKLSPEEQALRQPYSNINVQLASEPSLEELLQFAETLKGKKVVLHASAKGSFAHHLTSYLTTWGLDVSHTTMAASEEDTSDAASTGTAGNMDDISRRTSPSVIMTDSPAPIEVNPVEEQLRQTSEGSSASFVIIDDDVDVLRNRLLQLRSEPVFNLKRPKLAAYHRPKSSPQIVRAKGLKQLSTTHQSTSHPVIIHFTSLQNYRLVKDLIHTVLSSPSSSGFIPEIIVLPKPAGPRRVLTALRTAVVKPIVDPFFSPIATSPMSPNGQGVNPFSPFAAGSPVSRKSGRPTISPRTTSDRSLRSSKDGVEIVQRLPPSPLRESDSLEYFAEAAEKLGTSPSSGLVIQSPDGQPAGIFFHPRGAGPRHRTEHDLGGSVVSPPTLVRDAGNLRPPGERRSSLYRRGTVQLLEDDISPGERPKSISKPKGPSRNRSGLTYFGDATVVLPGACTPVPSPGQRRKKAESPRGELSTPPQTANFAPATPAPVVPVNEVLPSPGTHTDRKSMSPPTSPAPGRGGTGKRGFSRRGGRTETPVQSPGASASRRGKLSVDGNIVPPISVLIVEDNPINQTILSTFMRKRKIKYDVAKNGAEAVTKWKTGGFHLILMDIQMPVMDGIEATKEIRKLEQQASGGPFASTPPPDGEQTPSDAPSSESKSTTSTQTPFRSSVIIVALTASSLQTDRVAALAAGCNDFLTKPVSLLWLNNKIIEWGSIKALQMWADLRPEVVRNLASGQANQAKTIASRLHVPESRRNRSPLTNPQSSSRATPAQIEAMRKLSSATRIPLSRGLDAVESDHSDLENRTAALSSVDTRVSHTPVVELLERTIVPADTPPEEKDKIAVSPCEGPKEVSGDEALRVHIKDSMDSASSITKRVVSGRPVILGERTISGTPASIAELMHDHAEPDSRSAVPRDTNADSSEVEAKNEILEEQASGTPGLADNEDKGNPPHSNQGTSDS</sequence>
<dbReference type="CDD" id="cd17546">
    <property type="entry name" value="REC_hyHK_CKI1_RcsC-like"/>
    <property type="match status" value="1"/>
</dbReference>
<name>A0A9Q5HRF7_SANBA</name>
<evidence type="ECO:0000259" key="5">
    <source>
        <dbReference type="PROSITE" id="PS50110"/>
    </source>
</evidence>
<feature type="compositionally biased region" description="Polar residues" evidence="4">
    <location>
        <begin position="711"/>
        <end position="720"/>
    </location>
</feature>
<feature type="region of interest" description="Disordered" evidence="4">
    <location>
        <begin position="1185"/>
        <end position="1216"/>
    </location>
</feature>
<proteinExistence type="predicted"/>
<dbReference type="EMBL" id="LNZH02000215">
    <property type="protein sequence ID" value="OCB84579.1"/>
    <property type="molecule type" value="Genomic_DNA"/>
</dbReference>
<dbReference type="PROSITE" id="PS50110">
    <property type="entry name" value="RESPONSE_REGULATORY"/>
    <property type="match status" value="1"/>
</dbReference>
<dbReference type="PANTHER" id="PTHR45339">
    <property type="entry name" value="HYBRID SIGNAL TRANSDUCTION HISTIDINE KINASE J"/>
    <property type="match status" value="1"/>
</dbReference>
<feature type="compositionally biased region" description="Pro residues" evidence="4">
    <location>
        <begin position="104"/>
        <end position="114"/>
    </location>
</feature>
<comment type="caution">
    <text evidence="6">The sequence shown here is derived from an EMBL/GenBank/DDBJ whole genome shotgun (WGS) entry which is preliminary data.</text>
</comment>
<organism evidence="6 7">
    <name type="scientific">Sanghuangporus baumii</name>
    <name type="common">Phellinus baumii</name>
    <dbReference type="NCBI Taxonomy" id="108892"/>
    <lineage>
        <taxon>Eukaryota</taxon>
        <taxon>Fungi</taxon>
        <taxon>Dikarya</taxon>
        <taxon>Basidiomycota</taxon>
        <taxon>Agaricomycotina</taxon>
        <taxon>Agaricomycetes</taxon>
        <taxon>Hymenochaetales</taxon>
        <taxon>Hymenochaetaceae</taxon>
        <taxon>Sanghuangporus</taxon>
    </lineage>
</organism>
<evidence type="ECO:0000256" key="2">
    <source>
        <dbReference type="ARBA" id="ARBA00023012"/>
    </source>
</evidence>
<accession>A0A9Q5HRF7</accession>
<gene>
    <name evidence="6" type="ORF">A7U60_g8565</name>
</gene>
<protein>
    <recommendedName>
        <fullName evidence="5">Response regulatory domain-containing protein</fullName>
    </recommendedName>
</protein>
<dbReference type="InterPro" id="IPR001789">
    <property type="entry name" value="Sig_transdc_resp-reg_receiver"/>
</dbReference>
<feature type="region of interest" description="Disordered" evidence="4">
    <location>
        <begin position="1075"/>
        <end position="1109"/>
    </location>
</feature>
<feature type="modified residue" description="4-aspartylphosphate" evidence="3">
    <location>
        <position position="1055"/>
    </location>
</feature>
<dbReference type="FunFam" id="3.40.50.2300:FF:000146">
    <property type="entry name" value="Putative two-component response regulator SSK1p"/>
    <property type="match status" value="1"/>
</dbReference>
<feature type="compositionally biased region" description="Polar residues" evidence="4">
    <location>
        <begin position="1396"/>
        <end position="1405"/>
    </location>
</feature>
<feature type="region of interest" description="Disordered" evidence="4">
    <location>
        <begin position="1279"/>
        <end position="1299"/>
    </location>
</feature>
<evidence type="ECO:0000256" key="4">
    <source>
        <dbReference type="SAM" id="MobiDB-lite"/>
    </source>
</evidence>
<dbReference type="Proteomes" id="UP000757232">
    <property type="component" value="Unassembled WGS sequence"/>
</dbReference>
<evidence type="ECO:0000256" key="3">
    <source>
        <dbReference type="PROSITE-ProRule" id="PRU00169"/>
    </source>
</evidence>
<feature type="region of interest" description="Disordered" evidence="4">
    <location>
        <begin position="811"/>
        <end position="998"/>
    </location>
</feature>
<feature type="compositionally biased region" description="Acidic residues" evidence="4">
    <location>
        <begin position="65"/>
        <end position="76"/>
    </location>
</feature>
<evidence type="ECO:0000256" key="1">
    <source>
        <dbReference type="ARBA" id="ARBA00022553"/>
    </source>
</evidence>
<feature type="domain" description="Response regulatory" evidence="5">
    <location>
        <begin position="1006"/>
        <end position="1159"/>
    </location>
</feature>
<dbReference type="SUPFAM" id="SSF52172">
    <property type="entry name" value="CheY-like"/>
    <property type="match status" value="1"/>
</dbReference>
<feature type="compositionally biased region" description="Low complexity" evidence="4">
    <location>
        <begin position="919"/>
        <end position="929"/>
    </location>
</feature>
<dbReference type="OrthoDB" id="21225at2759"/>
<dbReference type="SMART" id="SM00448">
    <property type="entry name" value="REC"/>
    <property type="match status" value="1"/>
</dbReference>
<feature type="region of interest" description="Disordered" evidence="4">
    <location>
        <begin position="524"/>
        <end position="557"/>
    </location>
</feature>
<feature type="region of interest" description="Disordered" evidence="4">
    <location>
        <begin position="57"/>
        <end position="136"/>
    </location>
</feature>
<reference evidence="6" key="1">
    <citation type="submission" date="2016-06" db="EMBL/GenBank/DDBJ databases">
        <title>Draft Genome sequence of the fungus Inonotus baumii.</title>
        <authorList>
            <person name="Zhu H."/>
            <person name="Lin W."/>
        </authorList>
    </citation>
    <scope>NUCLEOTIDE SEQUENCE</scope>
    <source>
        <strain evidence="6">821</strain>
    </source>
</reference>
<dbReference type="GO" id="GO:0000156">
    <property type="term" value="F:phosphorelay response regulator activity"/>
    <property type="evidence" value="ECO:0007669"/>
    <property type="project" value="UniProtKB-ARBA"/>
</dbReference>
<keyword evidence="2" id="KW-0902">Two-component regulatory system</keyword>
<keyword evidence="7" id="KW-1185">Reference proteome</keyword>
<feature type="compositionally biased region" description="Basic and acidic residues" evidence="4">
    <location>
        <begin position="745"/>
        <end position="757"/>
    </location>
</feature>
<feature type="compositionally biased region" description="Low complexity" evidence="4">
    <location>
        <begin position="1093"/>
        <end position="1109"/>
    </location>
</feature>
<evidence type="ECO:0000313" key="6">
    <source>
        <dbReference type="EMBL" id="OCB84579.1"/>
    </source>
</evidence>
<feature type="region of interest" description="Disordered" evidence="4">
    <location>
        <begin position="1340"/>
        <end position="1405"/>
    </location>
</feature>
<evidence type="ECO:0000313" key="7">
    <source>
        <dbReference type="Proteomes" id="UP000757232"/>
    </source>
</evidence>
<feature type="region of interest" description="Disordered" evidence="4">
    <location>
        <begin position="711"/>
        <end position="770"/>
    </location>
</feature>
<dbReference type="InterPro" id="IPR011006">
    <property type="entry name" value="CheY-like_superfamily"/>
</dbReference>
<dbReference type="Pfam" id="PF00072">
    <property type="entry name" value="Response_reg"/>
    <property type="match status" value="1"/>
</dbReference>
<dbReference type="PANTHER" id="PTHR45339:SF1">
    <property type="entry name" value="HYBRID SIGNAL TRANSDUCTION HISTIDINE KINASE J"/>
    <property type="match status" value="1"/>
</dbReference>
<feature type="compositionally biased region" description="Polar residues" evidence="4">
    <location>
        <begin position="1203"/>
        <end position="1215"/>
    </location>
</feature>
<dbReference type="Gene3D" id="3.40.50.2300">
    <property type="match status" value="1"/>
</dbReference>